<evidence type="ECO:0000259" key="5">
    <source>
        <dbReference type="PROSITE" id="PS51656"/>
    </source>
</evidence>
<dbReference type="AlphaFoldDB" id="A0A5K7Z9J4"/>
<dbReference type="GO" id="GO:0051539">
    <property type="term" value="F:4 iron, 4 sulfur cluster binding"/>
    <property type="evidence" value="ECO:0007669"/>
    <property type="project" value="UniProtKB-KW"/>
</dbReference>
<evidence type="ECO:0000256" key="2">
    <source>
        <dbReference type="ARBA" id="ARBA00022723"/>
    </source>
</evidence>
<proteinExistence type="predicted"/>
<dbReference type="EMBL" id="AP021875">
    <property type="protein sequence ID" value="BBO76513.1"/>
    <property type="molecule type" value="Genomic_DNA"/>
</dbReference>
<dbReference type="OrthoDB" id="9793312at2"/>
<sequence length="174" mass="19597">MLLKTFSLEIVNNHCMPGAMSVNGIARLNQDVGCALPYVNAVLGAIEYIKDPPTATFRTQGRLISVRSDQITVNAVQDREQAEKIIKWIRREINDAWQNRETITPRYKGVDRPQVVEILKHLPRTNCRECRQPTCMVFALRLAEGAKGSDDCPHLDGESKAALDEYLNGFDLDN</sequence>
<dbReference type="GO" id="GO:0046872">
    <property type="term" value="F:metal ion binding"/>
    <property type="evidence" value="ECO:0007669"/>
    <property type="project" value="UniProtKB-KW"/>
</dbReference>
<dbReference type="InterPro" id="IPR007202">
    <property type="entry name" value="4Fe-4S_dom"/>
</dbReference>
<evidence type="ECO:0000256" key="4">
    <source>
        <dbReference type="ARBA" id="ARBA00023014"/>
    </source>
</evidence>
<keyword evidence="2" id="KW-0479">Metal-binding</keyword>
<organism evidence="6 7">
    <name type="scientific">Desulfosarcina widdelii</name>
    <dbReference type="NCBI Taxonomy" id="947919"/>
    <lineage>
        <taxon>Bacteria</taxon>
        <taxon>Pseudomonadati</taxon>
        <taxon>Thermodesulfobacteriota</taxon>
        <taxon>Desulfobacteria</taxon>
        <taxon>Desulfobacterales</taxon>
        <taxon>Desulfosarcinaceae</taxon>
        <taxon>Desulfosarcina</taxon>
    </lineage>
</organism>
<keyword evidence="7" id="KW-1185">Reference proteome</keyword>
<evidence type="ECO:0000256" key="1">
    <source>
        <dbReference type="ARBA" id="ARBA00022485"/>
    </source>
</evidence>
<reference evidence="6 7" key="1">
    <citation type="submission" date="2019-11" db="EMBL/GenBank/DDBJ databases">
        <title>Comparative genomics of hydrocarbon-degrading Desulfosarcina strains.</title>
        <authorList>
            <person name="Watanabe M."/>
            <person name="Kojima H."/>
            <person name="Fukui M."/>
        </authorList>
    </citation>
    <scope>NUCLEOTIDE SEQUENCE [LARGE SCALE GENOMIC DNA]</scope>
    <source>
        <strain evidence="6 7">PP31</strain>
    </source>
</reference>
<dbReference type="RefSeq" id="WP_155305334.1">
    <property type="nucleotide sequence ID" value="NZ_AP021875.1"/>
</dbReference>
<feature type="domain" description="4Fe-4S" evidence="5">
    <location>
        <begin position="110"/>
        <end position="169"/>
    </location>
</feature>
<evidence type="ECO:0000313" key="7">
    <source>
        <dbReference type="Proteomes" id="UP000427769"/>
    </source>
</evidence>
<evidence type="ECO:0000256" key="3">
    <source>
        <dbReference type="ARBA" id="ARBA00023004"/>
    </source>
</evidence>
<protein>
    <recommendedName>
        <fullName evidence="5">4Fe-4S domain-containing protein</fullName>
    </recommendedName>
</protein>
<dbReference type="Pfam" id="PF04060">
    <property type="entry name" value="FeS"/>
    <property type="match status" value="1"/>
</dbReference>
<name>A0A5K7Z9J4_9BACT</name>
<accession>A0A5K7Z9J4</accession>
<dbReference type="KEGG" id="dwd:DSCW_39300"/>
<keyword evidence="3" id="KW-0408">Iron</keyword>
<gene>
    <name evidence="6" type="ORF">DSCW_39300</name>
</gene>
<dbReference type="Gene3D" id="1.10.15.40">
    <property type="entry name" value="Electron transport complex subunit B, putative Fe-S cluster"/>
    <property type="match status" value="1"/>
</dbReference>
<keyword evidence="1" id="KW-0004">4Fe-4S</keyword>
<evidence type="ECO:0000313" key="6">
    <source>
        <dbReference type="EMBL" id="BBO76513.1"/>
    </source>
</evidence>
<dbReference type="Proteomes" id="UP000427769">
    <property type="component" value="Chromosome"/>
</dbReference>
<keyword evidence="4" id="KW-0411">Iron-sulfur</keyword>
<dbReference type="PROSITE" id="PS51656">
    <property type="entry name" value="4FE4S"/>
    <property type="match status" value="1"/>
</dbReference>